<dbReference type="EMBL" id="MRWD01000052">
    <property type="protein sequence ID" value="ORJ19653.1"/>
    <property type="molecule type" value="Genomic_DNA"/>
</dbReference>
<dbReference type="PANTHER" id="PTHR33204:SF18">
    <property type="entry name" value="TRANSCRIPTIONAL REGULATORY PROTEIN"/>
    <property type="match status" value="1"/>
</dbReference>
<evidence type="ECO:0000313" key="5">
    <source>
        <dbReference type="EMBL" id="MBF6638049.1"/>
    </source>
</evidence>
<dbReference type="InterPro" id="IPR002577">
    <property type="entry name" value="HTH_HxlR"/>
</dbReference>
<reference evidence="5" key="4">
    <citation type="submission" date="2022-09" db="EMBL/GenBank/DDBJ databases">
        <title>Rouxiella aceris sp. nov., isolated from tree sap and emended description of the genus Rhouxiella.</title>
        <authorList>
            <person name="Kim I.S."/>
        </authorList>
    </citation>
    <scope>NUCLEOTIDE SEQUENCE</scope>
    <source>
        <strain evidence="5">SAP-2</strain>
    </source>
</reference>
<protein>
    <submittedName>
        <fullName evidence="5 6">Transcriptional regulator</fullName>
    </submittedName>
</protein>
<evidence type="ECO:0000256" key="1">
    <source>
        <dbReference type="ARBA" id="ARBA00023015"/>
    </source>
</evidence>
<dbReference type="SUPFAM" id="SSF46785">
    <property type="entry name" value="Winged helix' DNA-binding domain"/>
    <property type="match status" value="1"/>
</dbReference>
<dbReference type="InterPro" id="IPR036388">
    <property type="entry name" value="WH-like_DNA-bd_sf"/>
</dbReference>
<keyword evidence="2" id="KW-0238">DNA-binding</keyword>
<reference evidence="6" key="1">
    <citation type="submission" date="2016-12" db="EMBL/GenBank/DDBJ databases">
        <authorList>
            <person name="Le Fleche-Mateos A."/>
        </authorList>
    </citation>
    <scope>NUCLEOTIDE SEQUENCE</scope>
    <source>
        <strain evidence="6">213</strain>
    </source>
</reference>
<dbReference type="Proteomes" id="UP000192722">
    <property type="component" value="Unassembled WGS sequence"/>
</dbReference>
<evidence type="ECO:0000256" key="3">
    <source>
        <dbReference type="ARBA" id="ARBA00023163"/>
    </source>
</evidence>
<evidence type="ECO:0000313" key="8">
    <source>
        <dbReference type="Proteomes" id="UP000705283"/>
    </source>
</evidence>
<evidence type="ECO:0000313" key="7">
    <source>
        <dbReference type="Proteomes" id="UP000192722"/>
    </source>
</evidence>
<dbReference type="GO" id="GO:0003677">
    <property type="term" value="F:DNA binding"/>
    <property type="evidence" value="ECO:0007669"/>
    <property type="project" value="UniProtKB-KW"/>
</dbReference>
<dbReference type="AlphaFoldDB" id="A0AA40X3Z4"/>
<dbReference type="PROSITE" id="PS51118">
    <property type="entry name" value="HTH_HXLR"/>
    <property type="match status" value="1"/>
</dbReference>
<gene>
    <name evidence="6" type="ORF">BS639_18885</name>
    <name evidence="5" type="ORF">ITX54_15400</name>
</gene>
<comment type="caution">
    <text evidence="5">The sequence shown here is derived from an EMBL/GenBank/DDBJ whole genome shotgun (WGS) entry which is preliminary data.</text>
</comment>
<dbReference type="Proteomes" id="UP000705283">
    <property type="component" value="Unassembled WGS sequence"/>
</dbReference>
<keyword evidence="7" id="KW-1185">Reference proteome</keyword>
<dbReference type="Pfam" id="PF01638">
    <property type="entry name" value="HxlR"/>
    <property type="match status" value="1"/>
</dbReference>
<dbReference type="InterPro" id="IPR036390">
    <property type="entry name" value="WH_DNA-bd_sf"/>
</dbReference>
<feature type="domain" description="HTH hxlR-type" evidence="4">
    <location>
        <begin position="11"/>
        <end position="108"/>
    </location>
</feature>
<evidence type="ECO:0000256" key="2">
    <source>
        <dbReference type="ARBA" id="ARBA00023125"/>
    </source>
</evidence>
<reference evidence="5" key="3">
    <citation type="submission" date="2020-11" db="EMBL/GenBank/DDBJ databases">
        <authorList>
            <person name="Lee S.D."/>
        </authorList>
    </citation>
    <scope>NUCLEOTIDE SEQUENCE</scope>
    <source>
        <strain evidence="5">SAP-2</strain>
    </source>
</reference>
<dbReference type="PANTHER" id="PTHR33204">
    <property type="entry name" value="TRANSCRIPTIONAL REGULATOR, MARR FAMILY"/>
    <property type="match status" value="1"/>
</dbReference>
<accession>A0AA40X3Z4</accession>
<reference evidence="6 7" key="2">
    <citation type="journal article" date="2017" name="Int. J. Syst. Evol. Microbiol.">
        <title>Rouxiella badensis sp. nov. and Rouxiella silvae sp. nov. isolated from peat bog soil in Germany and emendation of the genus description.</title>
        <authorList>
            <person name="Le Fleche-Mateos A."/>
            <person name="Kugler J.H."/>
            <person name="Hansen S.H."/>
            <person name="Syldatk C."/>
            <person name="Hausmann R."/>
            <person name="Lomprez F."/>
            <person name="Vandenbogaert M."/>
            <person name="Manuguerra J.C."/>
            <person name="Grimont P.A."/>
        </authorList>
    </citation>
    <scope>NUCLEOTIDE SEQUENCE [LARGE SCALE GENOMIC DNA]</scope>
    <source>
        <strain evidence="6 7">213</strain>
    </source>
</reference>
<sequence length="152" mass="16794">MKRTSFNDNVCPVARSLDLIGDWWTLLIVRDALGGIRRFSEFQRSLGAAKNILSTRLKALVAEGILDIGPASDGSAYQEYRLTQKGKDLYPILIALGQWGNHYLFAENEACSRAVDTLHQQPIATIKLHAQDGRTLTAEDIQVIPGKSVSKN</sequence>
<keyword evidence="3" id="KW-0804">Transcription</keyword>
<dbReference type="RefSeq" id="WP_084984034.1">
    <property type="nucleotide sequence ID" value="NZ_CBCSCF010000001.1"/>
</dbReference>
<name>A0AA40X3Z4_9GAMM</name>
<evidence type="ECO:0000259" key="4">
    <source>
        <dbReference type="PROSITE" id="PS51118"/>
    </source>
</evidence>
<organism evidence="5 8">
    <name type="scientific">Rouxiella silvae</name>
    <dbReference type="NCBI Taxonomy" id="1646373"/>
    <lineage>
        <taxon>Bacteria</taxon>
        <taxon>Pseudomonadati</taxon>
        <taxon>Pseudomonadota</taxon>
        <taxon>Gammaproteobacteria</taxon>
        <taxon>Enterobacterales</taxon>
        <taxon>Yersiniaceae</taxon>
        <taxon>Rouxiella</taxon>
    </lineage>
</organism>
<keyword evidence="1" id="KW-0805">Transcription regulation</keyword>
<evidence type="ECO:0000313" key="6">
    <source>
        <dbReference type="EMBL" id="ORJ19653.1"/>
    </source>
</evidence>
<dbReference type="EMBL" id="JADMKS010000006">
    <property type="protein sequence ID" value="MBF6638049.1"/>
    <property type="molecule type" value="Genomic_DNA"/>
</dbReference>
<dbReference type="Gene3D" id="1.10.10.10">
    <property type="entry name" value="Winged helix-like DNA-binding domain superfamily/Winged helix DNA-binding domain"/>
    <property type="match status" value="1"/>
</dbReference>
<proteinExistence type="predicted"/>